<evidence type="ECO:0000256" key="4">
    <source>
        <dbReference type="ARBA" id="ARBA00025604"/>
    </source>
</evidence>
<dbReference type="PROSITE" id="PS50126">
    <property type="entry name" value="S1"/>
    <property type="match status" value="4"/>
</dbReference>
<dbReference type="EMBL" id="SJPW01000001">
    <property type="protein sequence ID" value="TWU60259.1"/>
    <property type="molecule type" value="Genomic_DNA"/>
</dbReference>
<dbReference type="GO" id="GO:1990904">
    <property type="term" value="C:ribonucleoprotein complex"/>
    <property type="evidence" value="ECO:0007669"/>
    <property type="project" value="UniProtKB-KW"/>
</dbReference>
<comment type="function">
    <text evidence="4">Binds mRNA; thus facilitating recognition of the initiation point. It is needed to translate mRNA with a short Shine-Dalgarno (SD) purine-rich sequence.</text>
</comment>
<dbReference type="FunFam" id="2.40.50.140:FF:000051">
    <property type="entry name" value="RNA-binding transcriptional accessory protein"/>
    <property type="match status" value="1"/>
</dbReference>
<dbReference type="CDD" id="cd04465">
    <property type="entry name" value="S1_RPS1_repeat_ec2_hs2"/>
    <property type="match status" value="1"/>
</dbReference>
<evidence type="ECO:0000256" key="2">
    <source>
        <dbReference type="ARBA" id="ARBA00022980"/>
    </source>
</evidence>
<dbReference type="GO" id="GO:0003729">
    <property type="term" value="F:mRNA binding"/>
    <property type="evidence" value="ECO:0007669"/>
    <property type="project" value="UniProtKB-ARBA"/>
</dbReference>
<name>A0A5C6FJP0_9BACT</name>
<dbReference type="SMART" id="SM00316">
    <property type="entry name" value="S1"/>
    <property type="match status" value="4"/>
</dbReference>
<dbReference type="PANTHER" id="PTHR10724:SF7">
    <property type="entry name" value="SMALL RIBOSOMAL SUBUNIT PROTEIN BS1C"/>
    <property type="match status" value="1"/>
</dbReference>
<feature type="compositionally biased region" description="Polar residues" evidence="5">
    <location>
        <begin position="20"/>
        <end position="29"/>
    </location>
</feature>
<reference evidence="7 8" key="1">
    <citation type="submission" date="2019-02" db="EMBL/GenBank/DDBJ databases">
        <title>Deep-cultivation of Planctomycetes and their phenomic and genomic characterization uncovers novel biology.</title>
        <authorList>
            <person name="Wiegand S."/>
            <person name="Jogler M."/>
            <person name="Boedeker C."/>
            <person name="Pinto D."/>
            <person name="Vollmers J."/>
            <person name="Rivas-Marin E."/>
            <person name="Kohn T."/>
            <person name="Peeters S.H."/>
            <person name="Heuer A."/>
            <person name="Rast P."/>
            <person name="Oberbeckmann S."/>
            <person name="Bunk B."/>
            <person name="Jeske O."/>
            <person name="Meyerdierks A."/>
            <person name="Storesund J.E."/>
            <person name="Kallscheuer N."/>
            <person name="Luecker S."/>
            <person name="Lage O.M."/>
            <person name="Pohl T."/>
            <person name="Merkel B.J."/>
            <person name="Hornburger P."/>
            <person name="Mueller R.-W."/>
            <person name="Bruemmer F."/>
            <person name="Labrenz M."/>
            <person name="Spormann A.M."/>
            <person name="Op Den Camp H."/>
            <person name="Overmann J."/>
            <person name="Amann R."/>
            <person name="Jetten M.S.M."/>
            <person name="Mascher T."/>
            <person name="Medema M.H."/>
            <person name="Devos D.P."/>
            <person name="Kaster A.-K."/>
            <person name="Ovreas L."/>
            <person name="Rohde M."/>
            <person name="Galperin M.Y."/>
            <person name="Jogler C."/>
        </authorList>
    </citation>
    <scope>NUCLEOTIDE SEQUENCE [LARGE SCALE GENOMIC DNA]</scope>
    <source>
        <strain evidence="7 8">Poly51</strain>
    </source>
</reference>
<feature type="domain" description="S1 motif" evidence="6">
    <location>
        <begin position="210"/>
        <end position="271"/>
    </location>
</feature>
<dbReference type="InterPro" id="IPR003029">
    <property type="entry name" value="S1_domain"/>
</dbReference>
<protein>
    <submittedName>
        <fullName evidence="7">30S ribosomal protein S1</fullName>
    </submittedName>
</protein>
<dbReference type="FunFam" id="2.40.50.140:FF:000103">
    <property type="entry name" value="protein RRP5 homolog"/>
    <property type="match status" value="1"/>
</dbReference>
<keyword evidence="8" id="KW-1185">Reference proteome</keyword>
<comment type="similarity">
    <text evidence="1">Belongs to the bacterial ribosomal protein bS1 family.</text>
</comment>
<dbReference type="GO" id="GO:0005737">
    <property type="term" value="C:cytoplasm"/>
    <property type="evidence" value="ECO:0007669"/>
    <property type="project" value="UniProtKB-ARBA"/>
</dbReference>
<dbReference type="CDD" id="cd05688">
    <property type="entry name" value="S1_RPS1_repeat_ec3"/>
    <property type="match status" value="1"/>
</dbReference>
<evidence type="ECO:0000256" key="3">
    <source>
        <dbReference type="ARBA" id="ARBA00023274"/>
    </source>
</evidence>
<dbReference type="InterPro" id="IPR035104">
    <property type="entry name" value="Ribosomal_protein_S1-like"/>
</dbReference>
<dbReference type="PRINTS" id="PR00681">
    <property type="entry name" value="RIBOSOMALS1"/>
</dbReference>
<feature type="domain" description="S1 motif" evidence="6">
    <location>
        <begin position="458"/>
        <end position="527"/>
    </location>
</feature>
<keyword evidence="2 7" id="KW-0689">Ribosomal protein</keyword>
<dbReference type="GO" id="GO:0005840">
    <property type="term" value="C:ribosome"/>
    <property type="evidence" value="ECO:0007669"/>
    <property type="project" value="UniProtKB-KW"/>
</dbReference>
<feature type="domain" description="S1 motif" evidence="6">
    <location>
        <begin position="373"/>
        <end position="441"/>
    </location>
</feature>
<dbReference type="GO" id="GO:0003735">
    <property type="term" value="F:structural constituent of ribosome"/>
    <property type="evidence" value="ECO:0007669"/>
    <property type="project" value="TreeGrafter"/>
</dbReference>
<feature type="compositionally biased region" description="Polar residues" evidence="5">
    <location>
        <begin position="1"/>
        <end position="11"/>
    </location>
</feature>
<feature type="region of interest" description="Disordered" evidence="5">
    <location>
        <begin position="1"/>
        <end position="167"/>
    </location>
</feature>
<dbReference type="SUPFAM" id="SSF50249">
    <property type="entry name" value="Nucleic acid-binding proteins"/>
    <property type="match status" value="4"/>
</dbReference>
<evidence type="ECO:0000256" key="5">
    <source>
        <dbReference type="SAM" id="MobiDB-lite"/>
    </source>
</evidence>
<dbReference type="Gene3D" id="2.40.50.140">
    <property type="entry name" value="Nucleic acid-binding proteins"/>
    <property type="match status" value="4"/>
</dbReference>
<comment type="caution">
    <text evidence="7">The sequence shown here is derived from an EMBL/GenBank/DDBJ whole genome shotgun (WGS) entry which is preliminary data.</text>
</comment>
<dbReference type="InterPro" id="IPR012340">
    <property type="entry name" value="NA-bd_OB-fold"/>
</dbReference>
<evidence type="ECO:0000313" key="8">
    <source>
        <dbReference type="Proteomes" id="UP000318288"/>
    </source>
</evidence>
<proteinExistence type="inferred from homology"/>
<organism evidence="7 8">
    <name type="scientific">Rubripirellula tenax</name>
    <dbReference type="NCBI Taxonomy" id="2528015"/>
    <lineage>
        <taxon>Bacteria</taxon>
        <taxon>Pseudomonadati</taxon>
        <taxon>Planctomycetota</taxon>
        <taxon>Planctomycetia</taxon>
        <taxon>Pirellulales</taxon>
        <taxon>Pirellulaceae</taxon>
        <taxon>Rubripirellula</taxon>
    </lineage>
</organism>
<gene>
    <name evidence="7" type="primary">rps1</name>
    <name evidence="7" type="ORF">Poly51_05340</name>
</gene>
<dbReference type="Pfam" id="PF00575">
    <property type="entry name" value="S1"/>
    <property type="match status" value="3"/>
</dbReference>
<dbReference type="PANTHER" id="PTHR10724">
    <property type="entry name" value="30S RIBOSOMAL PROTEIN S1"/>
    <property type="match status" value="1"/>
</dbReference>
<feature type="compositionally biased region" description="Low complexity" evidence="5">
    <location>
        <begin position="31"/>
        <end position="54"/>
    </location>
</feature>
<feature type="region of interest" description="Disordered" evidence="5">
    <location>
        <begin position="535"/>
        <end position="578"/>
    </location>
</feature>
<dbReference type="RefSeq" id="WP_246114213.1">
    <property type="nucleotide sequence ID" value="NZ_SJPW01000001.1"/>
</dbReference>
<feature type="domain" description="S1 motif" evidence="6">
    <location>
        <begin position="286"/>
        <end position="352"/>
    </location>
</feature>
<evidence type="ECO:0000259" key="6">
    <source>
        <dbReference type="PROSITE" id="PS50126"/>
    </source>
</evidence>
<evidence type="ECO:0000256" key="1">
    <source>
        <dbReference type="ARBA" id="ARBA00006767"/>
    </source>
</evidence>
<accession>A0A5C6FJP0</accession>
<keyword evidence="3" id="KW-0687">Ribonucleoprotein</keyword>
<dbReference type="Proteomes" id="UP000318288">
    <property type="component" value="Unassembled WGS sequence"/>
</dbReference>
<dbReference type="GO" id="GO:0006412">
    <property type="term" value="P:translation"/>
    <property type="evidence" value="ECO:0007669"/>
    <property type="project" value="TreeGrafter"/>
</dbReference>
<sequence length="578" mass="60720">MTTGDNSNPETDPTAASDAAMSSPTSDASTPAMDASSDSNANPAAANDSGAGDSTATDSAPGEGETKQGPLSKAVRSVGPLSARGLSTAKPSSPSVSAADLAKQTGVKPTGAKPGGGKPKKNKSPKPRLAGETDGSGKAKPAGAFSSESSDPDKIQRPKTSPRVMVPNRRMGLSDDLQAELDAELAAADVDAMLSGPAGMPDRKEPLEENARVTGQVLKIDADHVFVGLGGPDEGMVPFEQFTEEPVVGSQIEVIIRAFATADGLYVLSLPGGVVSASDWEDIDEGTVVEVTITGHNAGGLECKVGGGRGFIPMGQISEHRVEDASEFVDQKFLCVVTESNERRGNLVLSRRAILEREREEKRKDQLEKIEPGQTMEGIVRSVKDFGAFVDLGGLDGLIHISKLSWDRVAHPSEVVEVGQKVNVQIDKVDKESGKIGLSLRDLQENPWDTAEGEFAPASIHNGTVTRIAAFGCFVKLAPGVEGLVHISEVASHRVSRIDSFVSEGQEVEVKVLSFDRDAQKISLSMKQVHAVAVDPSAKTEAEDDEPQREVAIKPAHTGPLKGGNNTASGGEKFGLRW</sequence>
<dbReference type="InterPro" id="IPR050437">
    <property type="entry name" value="Ribos_protein_bS1-like"/>
</dbReference>
<evidence type="ECO:0000313" key="7">
    <source>
        <dbReference type="EMBL" id="TWU60259.1"/>
    </source>
</evidence>
<dbReference type="AlphaFoldDB" id="A0A5C6FJP0"/>